<feature type="region of interest" description="Disordered" evidence="8">
    <location>
        <begin position="192"/>
        <end position="214"/>
    </location>
</feature>
<dbReference type="GO" id="GO:0005634">
    <property type="term" value="C:nucleus"/>
    <property type="evidence" value="ECO:0007669"/>
    <property type="project" value="UniProtKB-SubCell"/>
</dbReference>
<dbReference type="PANTHER" id="PTHR13581">
    <property type="entry name" value="MRG-BINDING PROTEIN"/>
    <property type="match status" value="1"/>
</dbReference>
<dbReference type="Proteomes" id="UP000799750">
    <property type="component" value="Unassembled WGS sequence"/>
</dbReference>
<feature type="region of interest" description="Disordered" evidence="8">
    <location>
        <begin position="226"/>
        <end position="326"/>
    </location>
</feature>
<evidence type="ECO:0000256" key="1">
    <source>
        <dbReference type="ARBA" id="ARBA00004123"/>
    </source>
</evidence>
<evidence type="ECO:0000256" key="7">
    <source>
        <dbReference type="ARBA" id="ARBA00025178"/>
    </source>
</evidence>
<comment type="function">
    <text evidence="7">Component of the NuA4 histone acetyltransferase complex which is involved in transcriptional activation of selected genes principally by acetylation of nucleosomal histone H4 and H2A. The NuA4 complex is also involved in DNA repair.</text>
</comment>
<reference evidence="9" key="1">
    <citation type="journal article" date="2020" name="Stud. Mycol.">
        <title>101 Dothideomycetes genomes: a test case for predicting lifestyles and emergence of pathogens.</title>
        <authorList>
            <person name="Haridas S."/>
            <person name="Albert R."/>
            <person name="Binder M."/>
            <person name="Bloem J."/>
            <person name="Labutti K."/>
            <person name="Salamov A."/>
            <person name="Andreopoulos B."/>
            <person name="Baker S."/>
            <person name="Barry K."/>
            <person name="Bills G."/>
            <person name="Bluhm B."/>
            <person name="Cannon C."/>
            <person name="Castanera R."/>
            <person name="Culley D."/>
            <person name="Daum C."/>
            <person name="Ezra D."/>
            <person name="Gonzalez J."/>
            <person name="Henrissat B."/>
            <person name="Kuo A."/>
            <person name="Liang C."/>
            <person name="Lipzen A."/>
            <person name="Lutzoni F."/>
            <person name="Magnuson J."/>
            <person name="Mondo S."/>
            <person name="Nolan M."/>
            <person name="Ohm R."/>
            <person name="Pangilinan J."/>
            <person name="Park H.-J."/>
            <person name="Ramirez L."/>
            <person name="Alfaro M."/>
            <person name="Sun H."/>
            <person name="Tritt A."/>
            <person name="Yoshinaga Y."/>
            <person name="Zwiers L.-H."/>
            <person name="Turgeon B."/>
            <person name="Goodwin S."/>
            <person name="Spatafora J."/>
            <person name="Crous P."/>
            <person name="Grigoriev I."/>
        </authorList>
    </citation>
    <scope>NUCLEOTIDE SEQUENCE</scope>
    <source>
        <strain evidence="9">CBS 269.34</strain>
    </source>
</reference>
<name>A0A6A6RFU2_9PEZI</name>
<dbReference type="PANTHER" id="PTHR13581:SF5">
    <property type="entry name" value="MRG_MORF4L-BINDING PROTEIN"/>
    <property type="match status" value="1"/>
</dbReference>
<proteinExistence type="inferred from homology"/>
<dbReference type="GO" id="GO:0006357">
    <property type="term" value="P:regulation of transcription by RNA polymerase II"/>
    <property type="evidence" value="ECO:0007669"/>
    <property type="project" value="TreeGrafter"/>
</dbReference>
<evidence type="ECO:0000256" key="2">
    <source>
        <dbReference type="ARBA" id="ARBA00007117"/>
    </source>
</evidence>
<evidence type="ECO:0000256" key="3">
    <source>
        <dbReference type="ARBA" id="ARBA00022853"/>
    </source>
</evidence>
<feature type="compositionally biased region" description="Polar residues" evidence="8">
    <location>
        <begin position="70"/>
        <end position="83"/>
    </location>
</feature>
<evidence type="ECO:0000256" key="4">
    <source>
        <dbReference type="ARBA" id="ARBA00023015"/>
    </source>
</evidence>
<accession>A0A6A6RFU2</accession>
<feature type="region of interest" description="Disordered" evidence="8">
    <location>
        <begin position="1"/>
        <end position="88"/>
    </location>
</feature>
<keyword evidence="10" id="KW-1185">Reference proteome</keyword>
<evidence type="ECO:0000256" key="8">
    <source>
        <dbReference type="SAM" id="MobiDB-lite"/>
    </source>
</evidence>
<evidence type="ECO:0000313" key="10">
    <source>
        <dbReference type="Proteomes" id="UP000799750"/>
    </source>
</evidence>
<keyword evidence="4" id="KW-0805">Transcription regulation</keyword>
<dbReference type="OrthoDB" id="5595141at2759"/>
<organism evidence="9 10">
    <name type="scientific">Lophium mytilinum</name>
    <dbReference type="NCBI Taxonomy" id="390894"/>
    <lineage>
        <taxon>Eukaryota</taxon>
        <taxon>Fungi</taxon>
        <taxon>Dikarya</taxon>
        <taxon>Ascomycota</taxon>
        <taxon>Pezizomycotina</taxon>
        <taxon>Dothideomycetes</taxon>
        <taxon>Pleosporomycetidae</taxon>
        <taxon>Mytilinidiales</taxon>
        <taxon>Mytilinidiaceae</taxon>
        <taxon>Lophium</taxon>
    </lineage>
</organism>
<dbReference type="EMBL" id="MU004181">
    <property type="protein sequence ID" value="KAF2502620.1"/>
    <property type="molecule type" value="Genomic_DNA"/>
</dbReference>
<feature type="compositionally biased region" description="Polar residues" evidence="8">
    <location>
        <begin position="51"/>
        <end position="62"/>
    </location>
</feature>
<feature type="compositionally biased region" description="Basic residues" evidence="8">
    <location>
        <begin position="312"/>
        <end position="326"/>
    </location>
</feature>
<evidence type="ECO:0000256" key="5">
    <source>
        <dbReference type="ARBA" id="ARBA00023163"/>
    </source>
</evidence>
<gene>
    <name evidence="9" type="ORF">BU16DRAFT_521338</name>
</gene>
<keyword evidence="6" id="KW-0539">Nucleus</keyword>
<dbReference type="AlphaFoldDB" id="A0A6A6RFU2"/>
<protein>
    <submittedName>
        <fullName evidence="9">CT20-domain-containing protein</fullName>
    </submittedName>
</protein>
<evidence type="ECO:0000313" key="9">
    <source>
        <dbReference type="EMBL" id="KAF2502620.1"/>
    </source>
</evidence>
<comment type="similarity">
    <text evidence="2">Belongs to the EAF7 family.</text>
</comment>
<evidence type="ECO:0000256" key="6">
    <source>
        <dbReference type="ARBA" id="ARBA00023242"/>
    </source>
</evidence>
<comment type="subcellular location">
    <subcellularLocation>
        <location evidence="1">Nucleus</location>
    </subcellularLocation>
</comment>
<dbReference type="Pfam" id="PF07904">
    <property type="entry name" value="Eaf7"/>
    <property type="match status" value="1"/>
</dbReference>
<keyword evidence="3" id="KW-0156">Chromatin regulator</keyword>
<dbReference type="InterPro" id="IPR012423">
    <property type="entry name" value="Eaf7/MRGBP"/>
</dbReference>
<feature type="compositionally biased region" description="Polar residues" evidence="8">
    <location>
        <begin position="13"/>
        <end position="40"/>
    </location>
</feature>
<feature type="compositionally biased region" description="Acidic residues" evidence="8">
    <location>
        <begin position="282"/>
        <end position="304"/>
    </location>
</feature>
<feature type="compositionally biased region" description="Basic and acidic residues" evidence="8">
    <location>
        <begin position="227"/>
        <end position="241"/>
    </location>
</feature>
<dbReference type="GO" id="GO:0035267">
    <property type="term" value="C:NuA4 histone acetyltransferase complex"/>
    <property type="evidence" value="ECO:0007669"/>
    <property type="project" value="TreeGrafter"/>
</dbReference>
<keyword evidence="5" id="KW-0804">Transcription</keyword>
<dbReference type="GO" id="GO:0006325">
    <property type="term" value="P:chromatin organization"/>
    <property type="evidence" value="ECO:0007669"/>
    <property type="project" value="UniProtKB-KW"/>
</dbReference>
<sequence length="326" mass="35999">MHTYLSPTLHLTPASNHTTSTVHQESTTIQSVLPLQSLSTMPPRKRAKVSAASTPLAESQPKTPVESGPTAASQDRSPQNENLLNDPWTDGQETQLFKSMIRWKPTGIHKHFRMLSIHNSLSTHGFASPNAPHTRIPGIWTKLHTLYDLAALDERENAHTFNTYRDSPDGAEEPLPFFKLPEDEFGEEMWGRRFAGPDDEGAESPPEFLPIEEDKKLYRPGIGLLSDLHDSVRDREKEESHASPSTRPRAGTRGGRGAAKGRAAKVVQVAKSTKAQSAVSESAEDEEEEEESSEEASEESESEEAAPTKGARGGRRGRPSRRGRKR</sequence>